<feature type="compositionally biased region" description="Polar residues" evidence="1">
    <location>
        <begin position="167"/>
        <end position="187"/>
    </location>
</feature>
<organism evidence="2 3">
    <name type="scientific">Hydnum rufescens UP504</name>
    <dbReference type="NCBI Taxonomy" id="1448309"/>
    <lineage>
        <taxon>Eukaryota</taxon>
        <taxon>Fungi</taxon>
        <taxon>Dikarya</taxon>
        <taxon>Basidiomycota</taxon>
        <taxon>Agaricomycotina</taxon>
        <taxon>Agaricomycetes</taxon>
        <taxon>Cantharellales</taxon>
        <taxon>Hydnaceae</taxon>
        <taxon>Hydnum</taxon>
    </lineage>
</organism>
<feature type="region of interest" description="Disordered" evidence="1">
    <location>
        <begin position="159"/>
        <end position="187"/>
    </location>
</feature>
<protein>
    <submittedName>
        <fullName evidence="2">Uncharacterized protein</fullName>
    </submittedName>
</protein>
<dbReference type="AlphaFoldDB" id="A0A9P6AZ31"/>
<evidence type="ECO:0000313" key="3">
    <source>
        <dbReference type="Proteomes" id="UP000886523"/>
    </source>
</evidence>
<dbReference type="EMBL" id="MU128960">
    <property type="protein sequence ID" value="KAF9514454.1"/>
    <property type="molecule type" value="Genomic_DNA"/>
</dbReference>
<reference evidence="2" key="1">
    <citation type="journal article" date="2020" name="Nat. Commun.">
        <title>Large-scale genome sequencing of mycorrhizal fungi provides insights into the early evolution of symbiotic traits.</title>
        <authorList>
            <person name="Miyauchi S."/>
            <person name="Kiss E."/>
            <person name="Kuo A."/>
            <person name="Drula E."/>
            <person name="Kohler A."/>
            <person name="Sanchez-Garcia M."/>
            <person name="Morin E."/>
            <person name="Andreopoulos B."/>
            <person name="Barry K.W."/>
            <person name="Bonito G."/>
            <person name="Buee M."/>
            <person name="Carver A."/>
            <person name="Chen C."/>
            <person name="Cichocki N."/>
            <person name="Clum A."/>
            <person name="Culley D."/>
            <person name="Crous P.W."/>
            <person name="Fauchery L."/>
            <person name="Girlanda M."/>
            <person name="Hayes R.D."/>
            <person name="Keri Z."/>
            <person name="LaButti K."/>
            <person name="Lipzen A."/>
            <person name="Lombard V."/>
            <person name="Magnuson J."/>
            <person name="Maillard F."/>
            <person name="Murat C."/>
            <person name="Nolan M."/>
            <person name="Ohm R.A."/>
            <person name="Pangilinan J."/>
            <person name="Pereira M.F."/>
            <person name="Perotto S."/>
            <person name="Peter M."/>
            <person name="Pfister S."/>
            <person name="Riley R."/>
            <person name="Sitrit Y."/>
            <person name="Stielow J.B."/>
            <person name="Szollosi G."/>
            <person name="Zifcakova L."/>
            <person name="Stursova M."/>
            <person name="Spatafora J.W."/>
            <person name="Tedersoo L."/>
            <person name="Vaario L.M."/>
            <person name="Yamada A."/>
            <person name="Yan M."/>
            <person name="Wang P."/>
            <person name="Xu J."/>
            <person name="Bruns T."/>
            <person name="Baldrian P."/>
            <person name="Vilgalys R."/>
            <person name="Dunand C."/>
            <person name="Henrissat B."/>
            <person name="Grigoriev I.V."/>
            <person name="Hibbett D."/>
            <person name="Nagy L.G."/>
            <person name="Martin F.M."/>
        </authorList>
    </citation>
    <scope>NUCLEOTIDE SEQUENCE</scope>
    <source>
        <strain evidence="2">UP504</strain>
    </source>
</reference>
<accession>A0A9P6AZ31</accession>
<evidence type="ECO:0000256" key="1">
    <source>
        <dbReference type="SAM" id="MobiDB-lite"/>
    </source>
</evidence>
<name>A0A9P6AZ31_9AGAM</name>
<keyword evidence="3" id="KW-1185">Reference proteome</keyword>
<sequence>MGLAVNRCLRLCKGGLKSFWADPSFQNKLLIRVGGDGVEVFTLDPLERPRRPGGFATSSVLELTQCLQSQNSVVAESNSGMTCPPCEFQTHNVFTSFLMSLLSKLPNLPQRPLGRVLDGDGLTPATATKLEAAAAKATEGKAPVHPFTIAGSSASLPSGFPGLKGRAQSQTDDVGLSTTGQTSSKFC</sequence>
<gene>
    <name evidence="2" type="ORF">BS47DRAFT_871116</name>
</gene>
<evidence type="ECO:0000313" key="2">
    <source>
        <dbReference type="EMBL" id="KAF9514454.1"/>
    </source>
</evidence>
<proteinExistence type="predicted"/>
<comment type="caution">
    <text evidence="2">The sequence shown here is derived from an EMBL/GenBank/DDBJ whole genome shotgun (WGS) entry which is preliminary data.</text>
</comment>
<dbReference type="Proteomes" id="UP000886523">
    <property type="component" value="Unassembled WGS sequence"/>
</dbReference>